<organism evidence="4 5">
    <name type="scientific">Shewanella polaris</name>
    <dbReference type="NCBI Taxonomy" id="2588449"/>
    <lineage>
        <taxon>Bacteria</taxon>
        <taxon>Pseudomonadati</taxon>
        <taxon>Pseudomonadota</taxon>
        <taxon>Gammaproteobacteria</taxon>
        <taxon>Alteromonadales</taxon>
        <taxon>Shewanellaceae</taxon>
        <taxon>Shewanella</taxon>
    </lineage>
</organism>
<dbReference type="PANTHER" id="PTHR11527">
    <property type="entry name" value="HEAT-SHOCK PROTEIN 20 FAMILY MEMBER"/>
    <property type="match status" value="1"/>
</dbReference>
<dbReference type="InterPro" id="IPR008978">
    <property type="entry name" value="HSP20-like_chaperone"/>
</dbReference>
<dbReference type="CDD" id="cd06471">
    <property type="entry name" value="ACD_LpsHSP_like"/>
    <property type="match status" value="1"/>
</dbReference>
<keyword evidence="5" id="KW-1185">Reference proteome</keyword>
<dbReference type="Gene3D" id="2.60.40.790">
    <property type="match status" value="1"/>
</dbReference>
<comment type="similarity">
    <text evidence="1 2">Belongs to the small heat shock protein (HSP20) family.</text>
</comment>
<dbReference type="SUPFAM" id="SSF49764">
    <property type="entry name" value="HSP20-like chaperones"/>
    <property type="match status" value="1"/>
</dbReference>
<evidence type="ECO:0000313" key="4">
    <source>
        <dbReference type="EMBL" id="QDE31107.1"/>
    </source>
</evidence>
<dbReference type="Proteomes" id="UP000319809">
    <property type="component" value="Chromosome"/>
</dbReference>
<dbReference type="AlphaFoldDB" id="A0A4Y5YEQ2"/>
<sequence>MNLIPKNSLFDVTDFFGNFYAPTVEGEKDVDFFSPRVNINDNEDHYDITADLPGVDKKDIHVSLDGDVLTIEASTAEDNEVKDHGQVIRKERRTGQYVRRFTLDGKPSEADIKASFKNGVLQLKVPKLGGKKAETKLIPIQ</sequence>
<proteinExistence type="inferred from homology"/>
<dbReference type="PROSITE" id="PS01031">
    <property type="entry name" value="SHSP"/>
    <property type="match status" value="1"/>
</dbReference>
<dbReference type="RefSeq" id="WP_137220827.1">
    <property type="nucleotide sequence ID" value="NZ_CP041036.1"/>
</dbReference>
<evidence type="ECO:0000259" key="3">
    <source>
        <dbReference type="PROSITE" id="PS01031"/>
    </source>
</evidence>
<gene>
    <name evidence="4" type="ORF">FH971_09080</name>
</gene>
<feature type="domain" description="SHSP" evidence="3">
    <location>
        <begin position="28"/>
        <end position="141"/>
    </location>
</feature>
<evidence type="ECO:0000313" key="5">
    <source>
        <dbReference type="Proteomes" id="UP000319809"/>
    </source>
</evidence>
<dbReference type="KEGG" id="spol:FH971_09080"/>
<evidence type="ECO:0000256" key="1">
    <source>
        <dbReference type="PROSITE-ProRule" id="PRU00285"/>
    </source>
</evidence>
<dbReference type="EMBL" id="CP041036">
    <property type="protein sequence ID" value="QDE31107.1"/>
    <property type="molecule type" value="Genomic_DNA"/>
</dbReference>
<reference evidence="4 5" key="1">
    <citation type="submission" date="2019-06" db="EMBL/GenBank/DDBJ databases">
        <title>The genome of Shewanella sp. SM1901.</title>
        <authorList>
            <person name="Cha Q."/>
        </authorList>
    </citation>
    <scope>NUCLEOTIDE SEQUENCE [LARGE SCALE GENOMIC DNA]</scope>
    <source>
        <strain evidence="4 5">SM1901</strain>
    </source>
</reference>
<dbReference type="Pfam" id="PF00011">
    <property type="entry name" value="HSP20"/>
    <property type="match status" value="1"/>
</dbReference>
<name>A0A4Y5YEQ2_9GAMM</name>
<dbReference type="InterPro" id="IPR031107">
    <property type="entry name" value="Small_HSP"/>
</dbReference>
<accession>A0A4Y5YEQ2</accession>
<evidence type="ECO:0000256" key="2">
    <source>
        <dbReference type="RuleBase" id="RU003616"/>
    </source>
</evidence>
<dbReference type="InterPro" id="IPR002068">
    <property type="entry name" value="A-crystallin/Hsp20_dom"/>
</dbReference>
<protein>
    <submittedName>
        <fullName evidence="4">Hsp20/alpha crystallin family protein</fullName>
    </submittedName>
</protein>